<accession>U4LLR2</accession>
<dbReference type="eggNOG" id="KOG4042">
    <property type="taxonomic scope" value="Eukaryota"/>
</dbReference>
<reference evidence="7 8" key="1">
    <citation type="journal article" date="2013" name="PLoS Genet.">
        <title>The genome and development-dependent transcriptomes of Pyronema confluens: a window into fungal evolution.</title>
        <authorList>
            <person name="Traeger S."/>
            <person name="Altegoer F."/>
            <person name="Freitag M."/>
            <person name="Gabaldon T."/>
            <person name="Kempken F."/>
            <person name="Kumar A."/>
            <person name="Marcet-Houben M."/>
            <person name="Poggeler S."/>
            <person name="Stajich J.E."/>
            <person name="Nowrousian M."/>
        </authorList>
    </citation>
    <scope>NUCLEOTIDE SEQUENCE [LARGE SCALE GENOMIC DNA]</scope>
    <source>
        <strain evidence="8">CBS 100304</strain>
        <tissue evidence="7">Vegetative mycelium</tissue>
    </source>
</reference>
<evidence type="ECO:0000256" key="2">
    <source>
        <dbReference type="ARBA" id="ARBA00007719"/>
    </source>
</evidence>
<dbReference type="InterPro" id="IPR011004">
    <property type="entry name" value="Trimer_LpxA-like_sf"/>
</dbReference>
<dbReference type="GO" id="GO:0007052">
    <property type="term" value="P:mitotic spindle organization"/>
    <property type="evidence" value="ECO:0007669"/>
    <property type="project" value="TreeGrafter"/>
</dbReference>
<evidence type="ECO:0000313" key="8">
    <source>
        <dbReference type="Proteomes" id="UP000018144"/>
    </source>
</evidence>
<evidence type="ECO:0000313" key="7">
    <source>
        <dbReference type="EMBL" id="CCX32858.1"/>
    </source>
</evidence>
<dbReference type="OrthoDB" id="2355at2759"/>
<organism evidence="7 8">
    <name type="scientific">Pyronema omphalodes (strain CBS 100304)</name>
    <name type="common">Pyronema confluens</name>
    <dbReference type="NCBI Taxonomy" id="1076935"/>
    <lineage>
        <taxon>Eukaryota</taxon>
        <taxon>Fungi</taxon>
        <taxon>Dikarya</taxon>
        <taxon>Ascomycota</taxon>
        <taxon>Pezizomycotina</taxon>
        <taxon>Pezizomycetes</taxon>
        <taxon>Pezizales</taxon>
        <taxon>Pyronemataceae</taxon>
        <taxon>Pyronema</taxon>
    </lineage>
</organism>
<dbReference type="Gene3D" id="2.160.10.10">
    <property type="entry name" value="Hexapeptide repeat proteins"/>
    <property type="match status" value="1"/>
</dbReference>
<proteinExistence type="inferred from homology"/>
<evidence type="ECO:0000256" key="5">
    <source>
        <dbReference type="ARBA" id="ARBA00023212"/>
    </source>
</evidence>
<name>U4LLR2_PYROM</name>
<evidence type="ECO:0000256" key="6">
    <source>
        <dbReference type="ARBA" id="ARBA00034687"/>
    </source>
</evidence>
<dbReference type="OMA" id="ITMQAET"/>
<dbReference type="GO" id="GO:0005869">
    <property type="term" value="C:dynactin complex"/>
    <property type="evidence" value="ECO:0007669"/>
    <property type="project" value="InterPro"/>
</dbReference>
<dbReference type="Proteomes" id="UP000018144">
    <property type="component" value="Unassembled WGS sequence"/>
</dbReference>
<dbReference type="EMBL" id="HF935907">
    <property type="protein sequence ID" value="CCX32858.1"/>
    <property type="molecule type" value="Genomic_DNA"/>
</dbReference>
<evidence type="ECO:0000256" key="3">
    <source>
        <dbReference type="ARBA" id="ARBA00016573"/>
    </source>
</evidence>
<dbReference type="GO" id="GO:0070840">
    <property type="term" value="F:dynein complex binding"/>
    <property type="evidence" value="ECO:0007669"/>
    <property type="project" value="TreeGrafter"/>
</dbReference>
<keyword evidence="5" id="KW-0206">Cytoskeleton</keyword>
<dbReference type="SUPFAM" id="SSF51161">
    <property type="entry name" value="Trimeric LpxA-like enzymes"/>
    <property type="match status" value="1"/>
</dbReference>
<dbReference type="AlphaFoldDB" id="U4LLR2"/>
<dbReference type="PANTHER" id="PTHR13072">
    <property type="entry name" value="DYNACTIN 6"/>
    <property type="match status" value="1"/>
</dbReference>
<dbReference type="STRING" id="1076935.U4LLR2"/>
<comment type="function">
    <text evidence="6">Part of the dynactin complex that activates the molecular motor dynein for ultra-processive transport along microtubules.</text>
</comment>
<comment type="subcellular location">
    <subcellularLocation>
        <location evidence="1">Cytoplasm</location>
        <location evidence="1">Cytoskeleton</location>
    </subcellularLocation>
</comment>
<sequence>MAPKSRLSDHAASRPPCTLSTTILISETAQLTGSHPISIGEHTVLHPRCRLNSTLGPITIGDYCILNERVNIAAPDREGCKIENYVMVEMNAVVEARSVGEGTFIEVGAKLGGKCIVGKNCKFSPLTTVGEEEIVEDDTVIYGYGERRKDMSANKETRKKLVERQIEGLRALIKSDRAKFLT</sequence>
<evidence type="ECO:0000256" key="4">
    <source>
        <dbReference type="ARBA" id="ARBA00022490"/>
    </source>
</evidence>
<gene>
    <name evidence="7" type="ORF">PCON_13709</name>
</gene>
<keyword evidence="4" id="KW-0963">Cytoplasm</keyword>
<dbReference type="PANTHER" id="PTHR13072:SF0">
    <property type="entry name" value="DYNACTIN SUBUNIT 6"/>
    <property type="match status" value="1"/>
</dbReference>
<comment type="similarity">
    <text evidence="2">Belongs to the dynactin subunits 5/6 family. Dynactin subunit 6 subfamily.</text>
</comment>
<evidence type="ECO:0000256" key="1">
    <source>
        <dbReference type="ARBA" id="ARBA00004245"/>
    </source>
</evidence>
<protein>
    <recommendedName>
        <fullName evidence="3">Dynactin subunit 6</fullName>
    </recommendedName>
</protein>
<dbReference type="InterPro" id="IPR027777">
    <property type="entry name" value="DCTN6"/>
</dbReference>
<keyword evidence="8" id="KW-1185">Reference proteome</keyword>